<reference evidence="8" key="1">
    <citation type="submission" date="2023-03" db="EMBL/GenBank/DDBJ databases">
        <authorList>
            <person name="Julca I."/>
        </authorList>
    </citation>
    <scope>NUCLEOTIDE SEQUENCE</scope>
</reference>
<sequence length="194" mass="21204">MQRRQSSYATVVFFSLIILLGLVSFTLCFAAEFRRSKKSDLRLNGKLCYLPGSRGFGLGIAALILLVSAQIIGTLFICNKFWSRNHDDRRICKTKSSNIIIIALLLSWISFGFAAILIGAATSMSQSQQFGKGWLDGNCYIVKDGVYIGAAVLMLITLALTISSAIMTYLSKIQCDQQGIKQPESTQGNAVSCP</sequence>
<accession>A0AAV1BWG5</accession>
<keyword evidence="4 7" id="KW-1133">Transmembrane helix</keyword>
<evidence type="ECO:0000256" key="3">
    <source>
        <dbReference type="ARBA" id="ARBA00022729"/>
    </source>
</evidence>
<keyword evidence="9" id="KW-1185">Reference proteome</keyword>
<evidence type="ECO:0000256" key="2">
    <source>
        <dbReference type="ARBA" id="ARBA00022692"/>
    </source>
</evidence>
<evidence type="ECO:0000256" key="1">
    <source>
        <dbReference type="ARBA" id="ARBA00004127"/>
    </source>
</evidence>
<protein>
    <submittedName>
        <fullName evidence="8">OLC1v1021788C1</fullName>
    </submittedName>
</protein>
<dbReference type="GO" id="GO:0012505">
    <property type="term" value="C:endomembrane system"/>
    <property type="evidence" value="ECO:0007669"/>
    <property type="project" value="UniProtKB-SubCell"/>
</dbReference>
<keyword evidence="2 7" id="KW-0812">Transmembrane</keyword>
<evidence type="ECO:0000256" key="7">
    <source>
        <dbReference type="SAM" id="Phobius"/>
    </source>
</evidence>
<evidence type="ECO:0000256" key="6">
    <source>
        <dbReference type="ARBA" id="ARBA00029467"/>
    </source>
</evidence>
<feature type="transmembrane region" description="Helical" evidence="7">
    <location>
        <begin position="145"/>
        <end position="170"/>
    </location>
</feature>
<name>A0AAV1BWG5_OLDCO</name>
<keyword evidence="5 7" id="KW-0472">Membrane</keyword>
<dbReference type="InterPro" id="IPR009606">
    <property type="entry name" value="DEAL/Modifying_wall_lignin1/2"/>
</dbReference>
<proteinExistence type="inferred from homology"/>
<dbReference type="EMBL" id="OX459118">
    <property type="protein sequence ID" value="CAI9087659.1"/>
    <property type="molecule type" value="Genomic_DNA"/>
</dbReference>
<dbReference type="InterPro" id="IPR052222">
    <property type="entry name" value="DESIGUAL"/>
</dbReference>
<feature type="transmembrane region" description="Helical" evidence="7">
    <location>
        <begin position="54"/>
        <end position="78"/>
    </location>
</feature>
<dbReference type="Proteomes" id="UP001161247">
    <property type="component" value="Chromosome 1"/>
</dbReference>
<keyword evidence="3" id="KW-0732">Signal</keyword>
<comment type="subcellular location">
    <subcellularLocation>
        <location evidence="1">Endomembrane system</location>
        <topology evidence="1">Multi-pass membrane protein</topology>
    </subcellularLocation>
</comment>
<feature type="transmembrane region" description="Helical" evidence="7">
    <location>
        <begin position="99"/>
        <end position="125"/>
    </location>
</feature>
<dbReference type="AlphaFoldDB" id="A0AAV1BWG5"/>
<evidence type="ECO:0000256" key="4">
    <source>
        <dbReference type="ARBA" id="ARBA00022989"/>
    </source>
</evidence>
<dbReference type="PANTHER" id="PTHR31769">
    <property type="entry name" value="OS07G0462200 PROTEIN-RELATED"/>
    <property type="match status" value="1"/>
</dbReference>
<comment type="similarity">
    <text evidence="6">Belongs to the DESIGUAL family.</text>
</comment>
<evidence type="ECO:0000313" key="9">
    <source>
        <dbReference type="Proteomes" id="UP001161247"/>
    </source>
</evidence>
<evidence type="ECO:0000313" key="8">
    <source>
        <dbReference type="EMBL" id="CAI9087659.1"/>
    </source>
</evidence>
<organism evidence="8 9">
    <name type="scientific">Oldenlandia corymbosa var. corymbosa</name>
    <dbReference type="NCBI Taxonomy" id="529605"/>
    <lineage>
        <taxon>Eukaryota</taxon>
        <taxon>Viridiplantae</taxon>
        <taxon>Streptophyta</taxon>
        <taxon>Embryophyta</taxon>
        <taxon>Tracheophyta</taxon>
        <taxon>Spermatophyta</taxon>
        <taxon>Magnoliopsida</taxon>
        <taxon>eudicotyledons</taxon>
        <taxon>Gunneridae</taxon>
        <taxon>Pentapetalae</taxon>
        <taxon>asterids</taxon>
        <taxon>lamiids</taxon>
        <taxon>Gentianales</taxon>
        <taxon>Rubiaceae</taxon>
        <taxon>Rubioideae</taxon>
        <taxon>Spermacoceae</taxon>
        <taxon>Hedyotis-Oldenlandia complex</taxon>
        <taxon>Oldenlandia</taxon>
    </lineage>
</organism>
<dbReference type="Pfam" id="PF06749">
    <property type="entry name" value="DUF1218"/>
    <property type="match status" value="1"/>
</dbReference>
<evidence type="ECO:0000256" key="5">
    <source>
        <dbReference type="ARBA" id="ARBA00023136"/>
    </source>
</evidence>
<gene>
    <name evidence="8" type="ORF">OLC1_LOCUS423</name>
</gene>